<name>A0ACB7P9X6_9PEZI</name>
<reference evidence="1 2" key="1">
    <citation type="journal article" date="2021" name="Nat. Commun.">
        <title>Genetic determinants of endophytism in the Arabidopsis root mycobiome.</title>
        <authorList>
            <person name="Mesny F."/>
            <person name="Miyauchi S."/>
            <person name="Thiergart T."/>
            <person name="Pickel B."/>
            <person name="Atanasova L."/>
            <person name="Karlsson M."/>
            <person name="Huettel B."/>
            <person name="Barry K.W."/>
            <person name="Haridas S."/>
            <person name="Chen C."/>
            <person name="Bauer D."/>
            <person name="Andreopoulos W."/>
            <person name="Pangilinan J."/>
            <person name="LaButti K."/>
            <person name="Riley R."/>
            <person name="Lipzen A."/>
            <person name="Clum A."/>
            <person name="Drula E."/>
            <person name="Henrissat B."/>
            <person name="Kohler A."/>
            <person name="Grigoriev I.V."/>
            <person name="Martin F.M."/>
            <person name="Hacquard S."/>
        </authorList>
    </citation>
    <scope>NUCLEOTIDE SEQUENCE [LARGE SCALE GENOMIC DNA]</scope>
    <source>
        <strain evidence="1 2">MPI-SDFR-AT-0079</strain>
    </source>
</reference>
<evidence type="ECO:0000313" key="2">
    <source>
        <dbReference type="Proteomes" id="UP000724584"/>
    </source>
</evidence>
<organism evidence="1 2">
    <name type="scientific">Chaetomium tenue</name>
    <dbReference type="NCBI Taxonomy" id="1854479"/>
    <lineage>
        <taxon>Eukaryota</taxon>
        <taxon>Fungi</taxon>
        <taxon>Dikarya</taxon>
        <taxon>Ascomycota</taxon>
        <taxon>Pezizomycotina</taxon>
        <taxon>Sordariomycetes</taxon>
        <taxon>Sordariomycetidae</taxon>
        <taxon>Sordariales</taxon>
        <taxon>Chaetomiaceae</taxon>
        <taxon>Chaetomium</taxon>
    </lineage>
</organism>
<dbReference type="Proteomes" id="UP000724584">
    <property type="component" value="Unassembled WGS sequence"/>
</dbReference>
<keyword evidence="2" id="KW-1185">Reference proteome</keyword>
<accession>A0ACB7P9X6</accession>
<gene>
    <name evidence="1" type="ORF">F5144DRAFT_565712</name>
</gene>
<proteinExistence type="predicted"/>
<evidence type="ECO:0000313" key="1">
    <source>
        <dbReference type="EMBL" id="KAH6635883.1"/>
    </source>
</evidence>
<sequence>MTSLNARRRYKFTPIATLKTYISGHHRPSDSARAARQQKWPTQDATLRRNWQRPTLSETFQIPRASSHFPHSIASFSSSTLPRDTPRQTTTTSTMADTSQTNPKSAPPPSPPPTNPHPPYRALRSIAKFKARSLATSKDTHIPLLRQIQSQPPANNPPLPAAAGPTVVLVGDSMLERMTTTGETPNFTAPWPSPAMLSDTALTALGKSVRRLDGCVFNAGVGGDKVQNVAYRLVGGDGEGGLPGLLPMLAAGGTVRVWVVQVGTNNLSVKKGLVDRDVDAWEVLVETLLGVNPTGGECKVLVTGLFYRKDVSGELVDRANGKIRAVVKRLQEKYGVERVVFLAPAAGVRTEEHLVDHVHLNLEGYQLWMAGLFPAVHALLN</sequence>
<keyword evidence="1" id="KW-0378">Hydrolase</keyword>
<dbReference type="EMBL" id="JAGIZQ010000003">
    <property type="protein sequence ID" value="KAH6635883.1"/>
    <property type="molecule type" value="Genomic_DNA"/>
</dbReference>
<comment type="caution">
    <text evidence="1">The sequence shown here is derived from an EMBL/GenBank/DDBJ whole genome shotgun (WGS) entry which is preliminary data.</text>
</comment>
<protein>
    <submittedName>
        <fullName evidence="1">SGNH hydrolase-type esterase domain-containing protein</fullName>
    </submittedName>
</protein>